<protein>
    <submittedName>
        <fullName evidence="1">Uncharacterized protein</fullName>
    </submittedName>
</protein>
<comment type="caution">
    <text evidence="1">The sequence shown here is derived from an EMBL/GenBank/DDBJ whole genome shotgun (WGS) entry which is preliminary data.</text>
</comment>
<dbReference type="EMBL" id="AKHW03006231">
    <property type="protein sequence ID" value="KYO22685.1"/>
    <property type="molecule type" value="Genomic_DNA"/>
</dbReference>
<accession>A0A151MDV7</accession>
<organism evidence="1 2">
    <name type="scientific">Alligator mississippiensis</name>
    <name type="common">American alligator</name>
    <dbReference type="NCBI Taxonomy" id="8496"/>
    <lineage>
        <taxon>Eukaryota</taxon>
        <taxon>Metazoa</taxon>
        <taxon>Chordata</taxon>
        <taxon>Craniata</taxon>
        <taxon>Vertebrata</taxon>
        <taxon>Euteleostomi</taxon>
        <taxon>Archelosauria</taxon>
        <taxon>Archosauria</taxon>
        <taxon>Crocodylia</taxon>
        <taxon>Alligatoridae</taxon>
        <taxon>Alligatorinae</taxon>
        <taxon>Alligator</taxon>
    </lineage>
</organism>
<proteinExistence type="predicted"/>
<dbReference type="Proteomes" id="UP000050525">
    <property type="component" value="Unassembled WGS sequence"/>
</dbReference>
<gene>
    <name evidence="1" type="ORF">Y1Q_0003193</name>
</gene>
<sequence>MLHCSKPAPHLSQSVTSLRPGNCLSNPSLHLLLKNILPWLSSFKNSPTHWDRRLSPSIKSFTISLEAFQPMLKEGEGDIRMIFG</sequence>
<name>A0A151MDV7_ALLMI</name>
<evidence type="ECO:0000313" key="1">
    <source>
        <dbReference type="EMBL" id="KYO22685.1"/>
    </source>
</evidence>
<reference evidence="1 2" key="1">
    <citation type="journal article" date="2012" name="Genome Biol.">
        <title>Sequencing three crocodilian genomes to illuminate the evolution of archosaurs and amniotes.</title>
        <authorList>
            <person name="St John J.A."/>
            <person name="Braun E.L."/>
            <person name="Isberg S.R."/>
            <person name="Miles L.G."/>
            <person name="Chong A.Y."/>
            <person name="Gongora J."/>
            <person name="Dalzell P."/>
            <person name="Moran C."/>
            <person name="Bed'hom B."/>
            <person name="Abzhanov A."/>
            <person name="Burgess S.C."/>
            <person name="Cooksey A.M."/>
            <person name="Castoe T.A."/>
            <person name="Crawford N.G."/>
            <person name="Densmore L.D."/>
            <person name="Drew J.C."/>
            <person name="Edwards S.V."/>
            <person name="Faircloth B.C."/>
            <person name="Fujita M.K."/>
            <person name="Greenwold M.J."/>
            <person name="Hoffmann F.G."/>
            <person name="Howard J.M."/>
            <person name="Iguchi T."/>
            <person name="Janes D.E."/>
            <person name="Khan S.Y."/>
            <person name="Kohno S."/>
            <person name="de Koning A.J."/>
            <person name="Lance S.L."/>
            <person name="McCarthy F.M."/>
            <person name="McCormack J.E."/>
            <person name="Merchant M.E."/>
            <person name="Peterson D.G."/>
            <person name="Pollock D.D."/>
            <person name="Pourmand N."/>
            <person name="Raney B.J."/>
            <person name="Roessler K.A."/>
            <person name="Sanford J.R."/>
            <person name="Sawyer R.H."/>
            <person name="Schmidt C.J."/>
            <person name="Triplett E.W."/>
            <person name="Tuberville T.D."/>
            <person name="Venegas-Anaya M."/>
            <person name="Howard J.T."/>
            <person name="Jarvis E.D."/>
            <person name="Guillette L.J.Jr."/>
            <person name="Glenn T.C."/>
            <person name="Green R.E."/>
            <person name="Ray D.A."/>
        </authorList>
    </citation>
    <scope>NUCLEOTIDE SEQUENCE [LARGE SCALE GENOMIC DNA]</scope>
    <source>
        <strain evidence="1">KSC_2009_1</strain>
    </source>
</reference>
<evidence type="ECO:0000313" key="2">
    <source>
        <dbReference type="Proteomes" id="UP000050525"/>
    </source>
</evidence>
<dbReference type="AlphaFoldDB" id="A0A151MDV7"/>
<keyword evidence="2" id="KW-1185">Reference proteome</keyword>